<dbReference type="Gene3D" id="3.30.420.10">
    <property type="entry name" value="Ribonuclease H-like superfamily/Ribonuclease H"/>
    <property type="match status" value="1"/>
</dbReference>
<keyword evidence="2" id="KW-1185">Reference proteome</keyword>
<accession>A0ABD2X950</accession>
<dbReference type="InterPro" id="IPR036397">
    <property type="entry name" value="RNaseH_sf"/>
</dbReference>
<evidence type="ECO:0000313" key="1">
    <source>
        <dbReference type="EMBL" id="KAL3401414.1"/>
    </source>
</evidence>
<protein>
    <recommendedName>
        <fullName evidence="3">Integrase catalytic domain-containing protein</fullName>
    </recommendedName>
</protein>
<reference evidence="1 2" key="1">
    <citation type="journal article" date="2024" name="bioRxiv">
        <title>A reference genome for Trichogramma kaykai: A tiny desert-dwelling parasitoid wasp with competing sex-ratio distorters.</title>
        <authorList>
            <person name="Culotta J."/>
            <person name="Lindsey A.R."/>
        </authorList>
    </citation>
    <scope>NUCLEOTIDE SEQUENCE [LARGE SCALE GENOMIC DNA]</scope>
    <source>
        <strain evidence="1 2">KSX58</strain>
    </source>
</reference>
<dbReference type="InterPro" id="IPR012337">
    <property type="entry name" value="RNaseH-like_sf"/>
</dbReference>
<dbReference type="AlphaFoldDB" id="A0ABD2X950"/>
<proteinExistence type="predicted"/>
<name>A0ABD2X950_9HYME</name>
<evidence type="ECO:0000313" key="2">
    <source>
        <dbReference type="Proteomes" id="UP001627154"/>
    </source>
</evidence>
<gene>
    <name evidence="1" type="ORF">TKK_005261</name>
</gene>
<dbReference type="Proteomes" id="UP001627154">
    <property type="component" value="Unassembled WGS sequence"/>
</dbReference>
<dbReference type="SUPFAM" id="SSF53098">
    <property type="entry name" value="Ribonuclease H-like"/>
    <property type="match status" value="1"/>
</dbReference>
<comment type="caution">
    <text evidence="1">The sequence shown here is derived from an EMBL/GenBank/DDBJ whole genome shotgun (WGS) entry which is preliminary data.</text>
</comment>
<dbReference type="EMBL" id="JBJJXI010000045">
    <property type="protein sequence ID" value="KAL3401414.1"/>
    <property type="molecule type" value="Genomic_DNA"/>
</dbReference>
<organism evidence="1 2">
    <name type="scientific">Trichogramma kaykai</name>
    <dbReference type="NCBI Taxonomy" id="54128"/>
    <lineage>
        <taxon>Eukaryota</taxon>
        <taxon>Metazoa</taxon>
        <taxon>Ecdysozoa</taxon>
        <taxon>Arthropoda</taxon>
        <taxon>Hexapoda</taxon>
        <taxon>Insecta</taxon>
        <taxon>Pterygota</taxon>
        <taxon>Neoptera</taxon>
        <taxon>Endopterygota</taxon>
        <taxon>Hymenoptera</taxon>
        <taxon>Apocrita</taxon>
        <taxon>Proctotrupomorpha</taxon>
        <taxon>Chalcidoidea</taxon>
        <taxon>Trichogrammatidae</taxon>
        <taxon>Trichogramma</taxon>
    </lineage>
</organism>
<sequence>MDILEPLPLTITGNKYILTLQCNLIKYSEAIPLPDVKADMIASVFANEFICRFGYPQTLRTDMSQN</sequence>
<evidence type="ECO:0008006" key="3">
    <source>
        <dbReference type="Google" id="ProtNLM"/>
    </source>
</evidence>